<dbReference type="InterPro" id="IPR052380">
    <property type="entry name" value="Viral_DNA_packaging_terminase"/>
</dbReference>
<dbReference type="Gene3D" id="3.30.420.240">
    <property type="match status" value="1"/>
</dbReference>
<dbReference type="EMBL" id="LR797271">
    <property type="protein sequence ID" value="CAB4197374.1"/>
    <property type="molecule type" value="Genomic_DNA"/>
</dbReference>
<feature type="domain" description="Phage terminase large subunit N-terminal" evidence="1">
    <location>
        <begin position="24"/>
        <end position="227"/>
    </location>
</feature>
<gene>
    <name evidence="2" type="ORF">UFOVP1309_9</name>
</gene>
<proteinExistence type="predicted"/>
<evidence type="ECO:0000259" key="1">
    <source>
        <dbReference type="Pfam" id="PF04466"/>
    </source>
</evidence>
<accession>A0A6J5RYW0</accession>
<dbReference type="Pfam" id="PF04466">
    <property type="entry name" value="Terminase_3"/>
    <property type="match status" value="1"/>
</dbReference>
<protein>
    <submittedName>
        <fullName evidence="2">XtmB Phage terminase large subunit</fullName>
    </submittedName>
</protein>
<dbReference type="InterPro" id="IPR006437">
    <property type="entry name" value="Phage_terminase_lsu"/>
</dbReference>
<dbReference type="InterPro" id="IPR027417">
    <property type="entry name" value="P-loop_NTPase"/>
</dbReference>
<dbReference type="Gene3D" id="3.40.50.300">
    <property type="entry name" value="P-loop containing nucleotide triphosphate hydrolases"/>
    <property type="match status" value="1"/>
</dbReference>
<dbReference type="NCBIfam" id="TIGR01547">
    <property type="entry name" value="phage_term_2"/>
    <property type="match status" value="1"/>
</dbReference>
<dbReference type="PANTHER" id="PTHR39184:SF1">
    <property type="entry name" value="PBSX PHAGE TERMINASE LARGE SUBUNIT"/>
    <property type="match status" value="1"/>
</dbReference>
<reference evidence="2" key="1">
    <citation type="submission" date="2020-05" db="EMBL/GenBank/DDBJ databases">
        <authorList>
            <person name="Chiriac C."/>
            <person name="Salcher M."/>
            <person name="Ghai R."/>
            <person name="Kavagutti S V."/>
        </authorList>
    </citation>
    <scope>NUCLEOTIDE SEQUENCE</scope>
</reference>
<dbReference type="PANTHER" id="PTHR39184">
    <property type="match status" value="1"/>
</dbReference>
<dbReference type="InterPro" id="IPR035412">
    <property type="entry name" value="Terminase_L_N"/>
</dbReference>
<organism evidence="2">
    <name type="scientific">uncultured Caudovirales phage</name>
    <dbReference type="NCBI Taxonomy" id="2100421"/>
    <lineage>
        <taxon>Viruses</taxon>
        <taxon>Duplodnaviria</taxon>
        <taxon>Heunggongvirae</taxon>
        <taxon>Uroviricota</taxon>
        <taxon>Caudoviricetes</taxon>
        <taxon>Peduoviridae</taxon>
        <taxon>Maltschvirus</taxon>
        <taxon>Maltschvirus maltsch</taxon>
    </lineage>
</organism>
<name>A0A6J5RYW0_9CAUD</name>
<evidence type="ECO:0000313" key="2">
    <source>
        <dbReference type="EMBL" id="CAB4197374.1"/>
    </source>
</evidence>
<sequence length="474" mass="53787">MTQERPQLQTDIFPAFREFLQPARFKTAYGGRGSAKTRTFVSLLTNNVLCHGWRVVAFRELMESIADSVYQEFVADIERRNLGQYFRVLKTHIECPQSGGVIRFSGIKSNQKRLDSQKLKGFSDFDCAWFEEADAVSKESWDAVIPTMRKAGSEIWVSYNPKSILDETHKRFVLNRQYPDFKDGKRYCIVKKINYTENPRFPQELRDDMELMRETDYEAYRHIYGGEPVANSDLSVIQPAWISASVDAHVKLRIVASGRKEGGFDVADEGPDANAVIFRQGIIAQYAEEWRDKDPVSAAAHAHARCLEMRVEYLRYDDIGVGAGAKGQFRLLQQSELDQLHRGFTRVQTEGFNAGGAVVNPELDYVSGKTNKDMFYNAKAQAWWLVGDRFRNTYNAVNGKPHDKDKLISLASDLKGLDKLCAELAQPQRDYLNGKVKVESKADMKKRGVSSPNLADALIMAYLDNGAVDWSVWS</sequence>